<keyword evidence="4" id="KW-1185">Reference proteome</keyword>
<evidence type="ECO:0000313" key="3">
    <source>
        <dbReference type="EMBL" id="REC49863.1"/>
    </source>
</evidence>
<dbReference type="PANTHER" id="PTHR46401:SF2">
    <property type="entry name" value="GLYCOSYLTRANSFERASE WBBK-RELATED"/>
    <property type="match status" value="1"/>
</dbReference>
<feature type="domain" description="Glycosyl transferase family 1" evidence="2">
    <location>
        <begin position="258"/>
        <end position="352"/>
    </location>
</feature>
<evidence type="ECO:0000313" key="4">
    <source>
        <dbReference type="Proteomes" id="UP000256512"/>
    </source>
</evidence>
<comment type="caution">
    <text evidence="3">The sequence shown here is derived from an EMBL/GenBank/DDBJ whole genome shotgun (WGS) entry which is preliminary data.</text>
</comment>
<dbReference type="Gene3D" id="3.40.50.2000">
    <property type="entry name" value="Glycogen Phosphorylase B"/>
    <property type="match status" value="2"/>
</dbReference>
<accession>A0A3D9B8G3</accession>
<dbReference type="PANTHER" id="PTHR46401">
    <property type="entry name" value="GLYCOSYLTRANSFERASE WBBK-RELATED"/>
    <property type="match status" value="1"/>
</dbReference>
<evidence type="ECO:0000259" key="2">
    <source>
        <dbReference type="Pfam" id="PF00534"/>
    </source>
</evidence>
<evidence type="ECO:0000256" key="1">
    <source>
        <dbReference type="ARBA" id="ARBA00022679"/>
    </source>
</evidence>
<reference evidence="3 4" key="1">
    <citation type="journal article" date="2006" name="Int. J. Syst. Evol. Microbiol.">
        <title>Chryseobacterium piscium sp. nov., isolated from fish of the South Atlantic Ocean off South Africa.</title>
        <authorList>
            <person name="de Beer H."/>
            <person name="Hugo C.J."/>
            <person name="Jooste P.J."/>
            <person name="Vancanneyt M."/>
            <person name="Coenye T."/>
            <person name="Vandamme P."/>
        </authorList>
    </citation>
    <scope>NUCLEOTIDE SEQUENCE [LARGE SCALE GENOMIC DNA]</scope>
    <source>
        <strain evidence="3 4">CCUG 51923</strain>
    </source>
</reference>
<dbReference type="Pfam" id="PF00534">
    <property type="entry name" value="Glycos_transf_1"/>
    <property type="match status" value="1"/>
</dbReference>
<dbReference type="SUPFAM" id="SSF53756">
    <property type="entry name" value="UDP-Glycosyltransferase/glycogen phosphorylase"/>
    <property type="match status" value="1"/>
</dbReference>
<organism evidence="3 4">
    <name type="scientific">Chryseobacterium piscium</name>
    <dbReference type="NCBI Taxonomy" id="333702"/>
    <lineage>
        <taxon>Bacteria</taxon>
        <taxon>Pseudomonadati</taxon>
        <taxon>Bacteroidota</taxon>
        <taxon>Flavobacteriia</taxon>
        <taxon>Flavobacteriales</taxon>
        <taxon>Weeksellaceae</taxon>
        <taxon>Chryseobacterium group</taxon>
        <taxon>Chryseobacterium</taxon>
    </lineage>
</organism>
<proteinExistence type="predicted"/>
<dbReference type="AlphaFoldDB" id="A0A3D9B8G3"/>
<name>A0A3D9B8G3_9FLAO</name>
<sequence length="382" mass="44197">MCYLKKLQIMKILIDNSNLYAGGGIQVATSFLYDLITICDENQYHVVQSVNSAKQINKLDFDKRFQFYDLTEKDKSILNRIKKLKEIEKQIKPNVIFTVFGPSYHKSKFPKVVGFALGQVLYPKSPYFKKISRLSNFKVKLTSYLKSYFFKKNSDVLIYESDDANKIYSTITKNKIVGYTVSNTVNSVFFNCRGWREVNVGKSDLDILYLTANYPHKNMEIIPKVIDKILEIGKLENFRFHLSVTKEEMNFDEKYDQYINYLGKVEIKQIPLLYKKMDMLFMPTLLETFSTTYLEAMISEIPIVTSNMSFAKDICGDAALYCEPLSATDYATKISLLASHKELSNDLIEKGKVNLLRFGTSMDRTKKYLKILEKHANANNQK</sequence>
<dbReference type="InterPro" id="IPR001296">
    <property type="entry name" value="Glyco_trans_1"/>
</dbReference>
<dbReference type="GO" id="GO:0009103">
    <property type="term" value="P:lipopolysaccharide biosynthetic process"/>
    <property type="evidence" value="ECO:0007669"/>
    <property type="project" value="TreeGrafter"/>
</dbReference>
<dbReference type="GO" id="GO:0016757">
    <property type="term" value="F:glycosyltransferase activity"/>
    <property type="evidence" value="ECO:0007669"/>
    <property type="project" value="InterPro"/>
</dbReference>
<protein>
    <recommendedName>
        <fullName evidence="2">Glycosyl transferase family 1 domain-containing protein</fullName>
    </recommendedName>
</protein>
<gene>
    <name evidence="3" type="ORF">DRF62_19260</name>
</gene>
<dbReference type="EMBL" id="QNVS01000102">
    <property type="protein sequence ID" value="REC49863.1"/>
    <property type="molecule type" value="Genomic_DNA"/>
</dbReference>
<keyword evidence="1" id="KW-0808">Transferase</keyword>
<dbReference type="Proteomes" id="UP000256512">
    <property type="component" value="Unassembled WGS sequence"/>
</dbReference>